<evidence type="ECO:0000313" key="12">
    <source>
        <dbReference type="Proteomes" id="UP000040453"/>
    </source>
</evidence>
<sequence>MISIQNNVNADISISLNHYIINSIHLFKYNQSDLYNYIQNKYNENPLICIYEDKIPMSYISKKQTDSQHIIDDILTHFRCILYAQDQLTMEFILHSLNTKGFLEEDPYKISIYTKTPINRVKQLINQLQTYENKGIGTRNMIDFIKFQLKNKDFYNEKLFDLFSTNLEEIHQNSFSFLKDSHVEETEFKKYIDLITAHCNLTPLDAEETLNISPDASIVYGKNGLQVIIHDYLTGGISYEPILIDCNNHPFNAELEKFKTEYEELISILNARKIYLTQVISIIANVQYDYLTGRSDFLNALDQTDLVEQTKLSPATISRLLCNKYIATPRGIFSVKALLSKKSYKNLSVSYIKYVIQDIDGFETLSDNKISKCLAEMGIFISRRTVNKYKNQILGNIKRTSPKRKD</sequence>
<dbReference type="AlphaFoldDB" id="A0A0A1MQ30"/>
<accession>A0A0A1MQ30</accession>
<keyword evidence="6" id="KW-0731">Sigma factor</keyword>
<dbReference type="Pfam" id="PF04552">
    <property type="entry name" value="Sigma54_DBD"/>
    <property type="match status" value="1"/>
</dbReference>
<dbReference type="PRINTS" id="PR00045">
    <property type="entry name" value="SIGMA54FCT"/>
</dbReference>
<dbReference type="InterPro" id="IPR007046">
    <property type="entry name" value="RNA_pol_sigma_54_core-bd"/>
</dbReference>
<keyword evidence="3" id="KW-0808">Transferase</keyword>
<name>A0A0A1MQ30_9BACI</name>
<evidence type="ECO:0000256" key="8">
    <source>
        <dbReference type="ARBA" id="ARBA00023163"/>
    </source>
</evidence>
<dbReference type="RefSeq" id="WP_042531191.1">
    <property type="nucleotide sequence ID" value="NZ_CDGG01000001.1"/>
</dbReference>
<evidence type="ECO:0000259" key="10">
    <source>
        <dbReference type="Pfam" id="PF04963"/>
    </source>
</evidence>
<evidence type="ECO:0000313" key="11">
    <source>
        <dbReference type="EMBL" id="CEI81804.1"/>
    </source>
</evidence>
<dbReference type="InterPro" id="IPR038709">
    <property type="entry name" value="RpoN_core-bd_sf"/>
</dbReference>
<dbReference type="InterPro" id="IPR007634">
    <property type="entry name" value="RNA_pol_sigma_54_DNA-bd"/>
</dbReference>
<dbReference type="GO" id="GO:0016987">
    <property type="term" value="F:sigma factor activity"/>
    <property type="evidence" value="ECO:0007669"/>
    <property type="project" value="UniProtKB-KW"/>
</dbReference>
<evidence type="ECO:0000256" key="6">
    <source>
        <dbReference type="ARBA" id="ARBA00023082"/>
    </source>
</evidence>
<dbReference type="STRING" id="545501.BN997_01657"/>
<evidence type="ECO:0000259" key="9">
    <source>
        <dbReference type="Pfam" id="PF04552"/>
    </source>
</evidence>
<dbReference type="PIRSF" id="PIRSF000774">
    <property type="entry name" value="RpoN"/>
    <property type="match status" value="1"/>
</dbReference>
<dbReference type="GO" id="GO:0003677">
    <property type="term" value="F:DNA binding"/>
    <property type="evidence" value="ECO:0007669"/>
    <property type="project" value="UniProtKB-KW"/>
</dbReference>
<proteinExistence type="inferred from homology"/>
<evidence type="ECO:0000256" key="4">
    <source>
        <dbReference type="ARBA" id="ARBA00022695"/>
    </source>
</evidence>
<gene>
    <name evidence="11" type="primary">rpoN_2</name>
    <name evidence="11" type="ORF">BN997_01657</name>
</gene>
<evidence type="ECO:0000256" key="5">
    <source>
        <dbReference type="ARBA" id="ARBA00023015"/>
    </source>
</evidence>
<keyword evidence="2" id="KW-0240">DNA-directed RNA polymerase</keyword>
<feature type="domain" description="RNA polymerase sigma factor 54 core-binding" evidence="10">
    <location>
        <begin position="65"/>
        <end position="231"/>
    </location>
</feature>
<dbReference type="GO" id="GO:0000428">
    <property type="term" value="C:DNA-directed RNA polymerase complex"/>
    <property type="evidence" value="ECO:0007669"/>
    <property type="project" value="UniProtKB-KW"/>
</dbReference>
<reference evidence="11 12" key="1">
    <citation type="submission" date="2014-11" db="EMBL/GenBank/DDBJ databases">
        <authorList>
            <person name="Urmite Genomes Urmite Genomes"/>
        </authorList>
    </citation>
    <scope>NUCLEOTIDE SEQUENCE [LARGE SCALE GENOMIC DNA]</scope>
    <source>
        <strain evidence="11 12">Oc5</strain>
    </source>
</reference>
<dbReference type="GO" id="GO:0001216">
    <property type="term" value="F:DNA-binding transcription activator activity"/>
    <property type="evidence" value="ECO:0007669"/>
    <property type="project" value="InterPro"/>
</dbReference>
<evidence type="ECO:0000256" key="7">
    <source>
        <dbReference type="ARBA" id="ARBA00023125"/>
    </source>
</evidence>
<dbReference type="PANTHER" id="PTHR32248">
    <property type="entry name" value="RNA POLYMERASE SIGMA-54 FACTOR"/>
    <property type="match status" value="1"/>
</dbReference>
<protein>
    <submittedName>
        <fullName evidence="11">RNA polymerase sigma-54 factor</fullName>
    </submittedName>
</protein>
<dbReference type="InterPro" id="IPR000394">
    <property type="entry name" value="RNA_pol_sigma_54"/>
</dbReference>
<dbReference type="GO" id="GO:0006352">
    <property type="term" value="P:DNA-templated transcription initiation"/>
    <property type="evidence" value="ECO:0007669"/>
    <property type="project" value="InterPro"/>
</dbReference>
<dbReference type="Proteomes" id="UP000040453">
    <property type="component" value="Unassembled WGS sequence"/>
</dbReference>
<keyword evidence="7" id="KW-0238">DNA-binding</keyword>
<dbReference type="GO" id="GO:0016779">
    <property type="term" value="F:nucleotidyltransferase activity"/>
    <property type="evidence" value="ECO:0007669"/>
    <property type="project" value="UniProtKB-KW"/>
</dbReference>
<keyword evidence="5" id="KW-0805">Transcription regulation</keyword>
<comment type="similarity">
    <text evidence="1">Belongs to the sigma-54 factor family.</text>
</comment>
<keyword evidence="4" id="KW-0548">Nucleotidyltransferase</keyword>
<dbReference type="PROSITE" id="PS50044">
    <property type="entry name" value="SIGMA54_3"/>
    <property type="match status" value="1"/>
</dbReference>
<dbReference type="EMBL" id="CDGG01000001">
    <property type="protein sequence ID" value="CEI81804.1"/>
    <property type="molecule type" value="Genomic_DNA"/>
</dbReference>
<evidence type="ECO:0000256" key="2">
    <source>
        <dbReference type="ARBA" id="ARBA00022478"/>
    </source>
</evidence>
<dbReference type="Gene3D" id="1.10.10.60">
    <property type="entry name" value="Homeodomain-like"/>
    <property type="match status" value="1"/>
</dbReference>
<evidence type="ECO:0000256" key="1">
    <source>
        <dbReference type="ARBA" id="ARBA00008798"/>
    </source>
</evidence>
<organism evidence="11 12">
    <name type="scientific">Oceanobacillus oncorhynchi</name>
    <dbReference type="NCBI Taxonomy" id="545501"/>
    <lineage>
        <taxon>Bacteria</taxon>
        <taxon>Bacillati</taxon>
        <taxon>Bacillota</taxon>
        <taxon>Bacilli</taxon>
        <taxon>Bacillales</taxon>
        <taxon>Bacillaceae</taxon>
        <taxon>Oceanobacillus</taxon>
    </lineage>
</organism>
<keyword evidence="8" id="KW-0804">Transcription</keyword>
<keyword evidence="12" id="KW-1185">Reference proteome</keyword>
<feature type="domain" description="RNA polymerase sigma factor 54 DNA-binding" evidence="9">
    <location>
        <begin position="255"/>
        <end position="393"/>
    </location>
</feature>
<evidence type="ECO:0000256" key="3">
    <source>
        <dbReference type="ARBA" id="ARBA00022679"/>
    </source>
</evidence>
<dbReference type="Pfam" id="PF04963">
    <property type="entry name" value="Sigma54_CBD"/>
    <property type="match status" value="1"/>
</dbReference>
<dbReference type="PANTHER" id="PTHR32248:SF4">
    <property type="entry name" value="RNA POLYMERASE SIGMA-54 FACTOR"/>
    <property type="match status" value="1"/>
</dbReference>
<dbReference type="Gene3D" id="1.10.10.1330">
    <property type="entry name" value="RNA polymerase sigma-54 factor, core-binding domain"/>
    <property type="match status" value="1"/>
</dbReference>